<dbReference type="Gene3D" id="3.30.2220.20">
    <property type="entry name" value="Phage tail assembly chaperone gp13-like"/>
    <property type="match status" value="1"/>
</dbReference>
<name>A0ABR5F4G6_9ACTN</name>
<accession>A0ABR5F4G6</accession>
<gene>
    <name evidence="1" type="ORF">FrCorBMG51_11115</name>
</gene>
<organism evidence="1 2">
    <name type="scientific">Protofrankia coriariae</name>
    <dbReference type="NCBI Taxonomy" id="1562887"/>
    <lineage>
        <taxon>Bacteria</taxon>
        <taxon>Bacillati</taxon>
        <taxon>Actinomycetota</taxon>
        <taxon>Actinomycetes</taxon>
        <taxon>Frankiales</taxon>
        <taxon>Frankiaceae</taxon>
        <taxon>Protofrankia</taxon>
    </lineage>
</organism>
<sequence length="137" mass="15430">MGLKDLIRAADDIRHQDDVEIPEWAPGVMFQVRGLPDEDWEEYQNKLSRLTVKQGRNADAEMAVRTNKAEIVAKALYDQESGELVFPELKEGVAILRKKSAGIVNGLFELVKHLSDDDKDFVEKVKDAEEDFSGGQN</sequence>
<dbReference type="InterPro" id="IPR038556">
    <property type="entry name" value="TAC_Gp13-like_sf"/>
</dbReference>
<comment type="caution">
    <text evidence="1">The sequence shown here is derived from an EMBL/GenBank/DDBJ whole genome shotgun (WGS) entry which is preliminary data.</text>
</comment>
<keyword evidence="2" id="KW-1185">Reference proteome</keyword>
<protein>
    <submittedName>
        <fullName evidence="1">Uncharacterized protein</fullName>
    </submittedName>
</protein>
<dbReference type="EMBL" id="JWIO01000014">
    <property type="protein sequence ID" value="KLL11577.1"/>
    <property type="molecule type" value="Genomic_DNA"/>
</dbReference>
<evidence type="ECO:0000313" key="1">
    <source>
        <dbReference type="EMBL" id="KLL11577.1"/>
    </source>
</evidence>
<dbReference type="Proteomes" id="UP000035425">
    <property type="component" value="Unassembled WGS sequence"/>
</dbReference>
<reference evidence="1 2" key="1">
    <citation type="submission" date="2014-12" db="EMBL/GenBank/DDBJ databases">
        <title>Frankia sp. BMG5.1 draft genome.</title>
        <authorList>
            <person name="Gtari M."/>
            <person name="Ghodhbane-Gtari F."/>
            <person name="Nouioui I."/>
            <person name="Ktari A."/>
            <person name="Hezbri K."/>
            <person name="Mimouni W."/>
            <person name="Sbissi I."/>
            <person name="Ayari A."/>
            <person name="Yamanaka T."/>
            <person name="Normand P."/>
            <person name="Tisa L.S."/>
            <person name="Boudabous A."/>
        </authorList>
    </citation>
    <scope>NUCLEOTIDE SEQUENCE [LARGE SCALE GENOMIC DNA]</scope>
    <source>
        <strain evidence="1 2">BMG5.1</strain>
    </source>
</reference>
<evidence type="ECO:0000313" key="2">
    <source>
        <dbReference type="Proteomes" id="UP000035425"/>
    </source>
</evidence>
<proteinExistence type="predicted"/>
<dbReference type="RefSeq" id="WP_047222937.1">
    <property type="nucleotide sequence ID" value="NZ_JWIO01000014.1"/>
</dbReference>